<dbReference type="RefSeq" id="WP_173534065.1">
    <property type="nucleotide sequence ID" value="NZ_CP054143.1"/>
</dbReference>
<dbReference type="GO" id="GO:0071281">
    <property type="term" value="P:cellular response to iron ion"/>
    <property type="evidence" value="ECO:0007669"/>
    <property type="project" value="TreeGrafter"/>
</dbReference>
<name>A0A6M8SQH3_9NEIS</name>
<sequence length="262" mass="28598">MHGPQRIACLSSETVEVLYALGQQHRIVGISAFSRHPAGVTKNHPIICGFSSAKVEKILAVEPDLILAYSSLQGEMVKECVLAGYEVLFFNQRSIAGIFNMIRTLGLLLDCTERANALVAELSAQIAAAKLAATRFAWRPKVYFEEWHTPLYTGICWVSELISIAGGDDIFAEIAPKVRAKDRTVTPEQVIAGAPDLILGSWCGQAFAPETVTARAGWDDIAAVKNQQVFEIKSEDLLVPGITAITRGLPQIQAHIRQLCEK</sequence>
<feature type="domain" description="Fe/B12 periplasmic-binding" evidence="1">
    <location>
        <begin position="6"/>
        <end position="260"/>
    </location>
</feature>
<dbReference type="Pfam" id="PF01497">
    <property type="entry name" value="Peripla_BP_2"/>
    <property type="match status" value="1"/>
</dbReference>
<reference evidence="2 3" key="1">
    <citation type="submission" date="2020-05" db="EMBL/GenBank/DDBJ databases">
        <title>Complete genome sequence of Deefgea sp. D17.</title>
        <authorList>
            <person name="Bae J.-W."/>
            <person name="Han J.E."/>
        </authorList>
    </citation>
    <scope>NUCLEOTIDE SEQUENCE [LARGE SCALE GENOMIC DNA]</scope>
    <source>
        <strain evidence="2 3">D17</strain>
    </source>
</reference>
<dbReference type="InterPro" id="IPR050902">
    <property type="entry name" value="ABC_Transporter_SBP"/>
</dbReference>
<dbReference type="KEGG" id="dee:HQN60_13060"/>
<gene>
    <name evidence="2" type="ORF">HQN60_13060</name>
</gene>
<accession>A0A6M8SQH3</accession>
<evidence type="ECO:0000259" key="1">
    <source>
        <dbReference type="PROSITE" id="PS50983"/>
    </source>
</evidence>
<dbReference type="Proteomes" id="UP000504844">
    <property type="component" value="Chromosome"/>
</dbReference>
<dbReference type="PANTHER" id="PTHR30535:SF34">
    <property type="entry name" value="MOLYBDATE-BINDING PROTEIN MOLA"/>
    <property type="match status" value="1"/>
</dbReference>
<dbReference type="EMBL" id="CP054143">
    <property type="protein sequence ID" value="QKJ67563.1"/>
    <property type="molecule type" value="Genomic_DNA"/>
</dbReference>
<organism evidence="2 3">
    <name type="scientific">Deefgea piscis</name>
    <dbReference type="NCBI Taxonomy" id="2739061"/>
    <lineage>
        <taxon>Bacteria</taxon>
        <taxon>Pseudomonadati</taxon>
        <taxon>Pseudomonadota</taxon>
        <taxon>Betaproteobacteria</taxon>
        <taxon>Neisseriales</taxon>
        <taxon>Chitinibacteraceae</taxon>
        <taxon>Deefgea</taxon>
    </lineage>
</organism>
<evidence type="ECO:0000313" key="3">
    <source>
        <dbReference type="Proteomes" id="UP000504844"/>
    </source>
</evidence>
<proteinExistence type="predicted"/>
<dbReference type="PROSITE" id="PS50983">
    <property type="entry name" value="FE_B12_PBP"/>
    <property type="match status" value="1"/>
</dbReference>
<dbReference type="InterPro" id="IPR002491">
    <property type="entry name" value="ABC_transptr_periplasmic_BD"/>
</dbReference>
<evidence type="ECO:0000313" key="2">
    <source>
        <dbReference type="EMBL" id="QKJ67563.1"/>
    </source>
</evidence>
<dbReference type="Gene3D" id="3.40.50.1980">
    <property type="entry name" value="Nitrogenase molybdenum iron protein domain"/>
    <property type="match status" value="2"/>
</dbReference>
<dbReference type="SUPFAM" id="SSF53807">
    <property type="entry name" value="Helical backbone' metal receptor"/>
    <property type="match status" value="1"/>
</dbReference>
<keyword evidence="3" id="KW-1185">Reference proteome</keyword>
<dbReference type="PANTHER" id="PTHR30535">
    <property type="entry name" value="VITAMIN B12-BINDING PROTEIN"/>
    <property type="match status" value="1"/>
</dbReference>
<dbReference type="AlphaFoldDB" id="A0A6M8SQH3"/>
<protein>
    <submittedName>
        <fullName evidence="2">ABC transporter substrate-binding protein</fullName>
    </submittedName>
</protein>